<evidence type="ECO:0000256" key="1">
    <source>
        <dbReference type="SAM" id="Phobius"/>
    </source>
</evidence>
<proteinExistence type="predicted"/>
<feature type="transmembrane region" description="Helical" evidence="1">
    <location>
        <begin position="20"/>
        <end position="44"/>
    </location>
</feature>
<protein>
    <submittedName>
        <fullName evidence="2">Uncharacterized protein</fullName>
    </submittedName>
</protein>
<accession>A0A1H1NN39</accession>
<feature type="transmembrane region" description="Helical" evidence="1">
    <location>
        <begin position="100"/>
        <end position="125"/>
    </location>
</feature>
<organism evidence="2 3">
    <name type="scientific">Agrococcus carbonis</name>
    <dbReference type="NCBI Taxonomy" id="684552"/>
    <lineage>
        <taxon>Bacteria</taxon>
        <taxon>Bacillati</taxon>
        <taxon>Actinomycetota</taxon>
        <taxon>Actinomycetes</taxon>
        <taxon>Micrococcales</taxon>
        <taxon>Microbacteriaceae</taxon>
        <taxon>Agrococcus</taxon>
    </lineage>
</organism>
<feature type="transmembrane region" description="Helical" evidence="1">
    <location>
        <begin position="153"/>
        <end position="174"/>
    </location>
</feature>
<reference evidence="3" key="1">
    <citation type="submission" date="2016-10" db="EMBL/GenBank/DDBJ databases">
        <authorList>
            <person name="Varghese N."/>
            <person name="Submissions S."/>
        </authorList>
    </citation>
    <scope>NUCLEOTIDE SEQUENCE [LARGE SCALE GENOMIC DNA]</scope>
    <source>
        <strain evidence="3">DSM 22965</strain>
    </source>
</reference>
<dbReference type="EMBL" id="LT629734">
    <property type="protein sequence ID" value="SDS00337.1"/>
    <property type="molecule type" value="Genomic_DNA"/>
</dbReference>
<keyword evidence="1" id="KW-0472">Membrane</keyword>
<gene>
    <name evidence="2" type="ORF">SAMN04489719_1315</name>
</gene>
<name>A0A1H1NN39_9MICO</name>
<keyword evidence="1" id="KW-0812">Transmembrane</keyword>
<dbReference type="OrthoDB" id="3209791at2"/>
<sequence length="246" mass="26438">MRIRNVVQLHTVNKLQAFGWPLLIMSFSLAIVLVIGAIILNVATSQGGDSLADARAGMSTGMQWNGAIFALLGPLIGFGFTAMGQYFPLALGLGLTRREFALGTTAVFLGNALFFAVIVTIGKVIEVATGGFGLGIRFFNTVYTGTGEWWQTLAQTFLLILMVMFLGAAITTAFHRWGQSFLWVFWIGLAVVVVAIVGGALLSEAFRQVVFDIGSMGWLPWMGVVVLVGALGAAAWFTLVRRAQAR</sequence>
<dbReference type="Proteomes" id="UP000199649">
    <property type="component" value="Chromosome I"/>
</dbReference>
<dbReference type="STRING" id="684552.SAMN04489719_1315"/>
<evidence type="ECO:0000313" key="3">
    <source>
        <dbReference type="Proteomes" id="UP000199649"/>
    </source>
</evidence>
<feature type="transmembrane region" description="Helical" evidence="1">
    <location>
        <begin position="218"/>
        <end position="240"/>
    </location>
</feature>
<dbReference type="RefSeq" id="WP_092666267.1">
    <property type="nucleotide sequence ID" value="NZ_LT629734.1"/>
</dbReference>
<keyword evidence="3" id="KW-1185">Reference proteome</keyword>
<feature type="transmembrane region" description="Helical" evidence="1">
    <location>
        <begin position="64"/>
        <end position="88"/>
    </location>
</feature>
<evidence type="ECO:0000313" key="2">
    <source>
        <dbReference type="EMBL" id="SDS00337.1"/>
    </source>
</evidence>
<keyword evidence="1" id="KW-1133">Transmembrane helix</keyword>
<feature type="transmembrane region" description="Helical" evidence="1">
    <location>
        <begin position="181"/>
        <end position="206"/>
    </location>
</feature>
<dbReference type="AlphaFoldDB" id="A0A1H1NN39"/>